<dbReference type="Pfam" id="PF00753">
    <property type="entry name" value="Lactamase_B"/>
    <property type="match status" value="1"/>
</dbReference>
<dbReference type="Gene3D" id="3.60.15.30">
    <property type="entry name" value="Metallo-beta-lactamase domain"/>
    <property type="match status" value="1"/>
</dbReference>
<reference evidence="2" key="1">
    <citation type="submission" date="2020-05" db="EMBL/GenBank/DDBJ databases">
        <authorList>
            <person name="Chiriac C."/>
            <person name="Salcher M."/>
            <person name="Ghai R."/>
            <person name="Kavagutti S V."/>
        </authorList>
    </citation>
    <scope>NUCLEOTIDE SEQUENCE</scope>
</reference>
<name>A0A6J6HTK8_9ZZZZ</name>
<protein>
    <submittedName>
        <fullName evidence="2">Unannotated protein</fullName>
    </submittedName>
</protein>
<dbReference type="PANTHER" id="PTHR43223">
    <property type="entry name" value="ALKYL/ARYL-SULFATASE"/>
    <property type="match status" value="1"/>
</dbReference>
<organism evidence="2">
    <name type="scientific">freshwater metagenome</name>
    <dbReference type="NCBI Taxonomy" id="449393"/>
    <lineage>
        <taxon>unclassified sequences</taxon>
        <taxon>metagenomes</taxon>
        <taxon>ecological metagenomes</taxon>
    </lineage>
</organism>
<dbReference type="InterPro" id="IPR001279">
    <property type="entry name" value="Metallo-B-lactamas"/>
</dbReference>
<dbReference type="InterPro" id="IPR038536">
    <property type="entry name" value="Alkyl/aryl-sulf_dimr_sf"/>
</dbReference>
<dbReference type="AlphaFoldDB" id="A0A6J6HTK8"/>
<evidence type="ECO:0000313" key="2">
    <source>
        <dbReference type="EMBL" id="CAB4614424.1"/>
    </source>
</evidence>
<dbReference type="InterPro" id="IPR036866">
    <property type="entry name" value="RibonucZ/Hydroxyglut_hydro"/>
</dbReference>
<feature type="domain" description="Metallo-beta-lactamase" evidence="1">
    <location>
        <begin position="22"/>
        <end position="259"/>
    </location>
</feature>
<gene>
    <name evidence="2" type="ORF">UFOPK1874_00630</name>
</gene>
<proteinExistence type="predicted"/>
<dbReference type="InterPro" id="IPR029228">
    <property type="entry name" value="Alkyl_sulf_dimr"/>
</dbReference>
<accession>A0A6J6HTK8</accession>
<evidence type="ECO:0000259" key="1">
    <source>
        <dbReference type="SMART" id="SM00849"/>
    </source>
</evidence>
<dbReference type="SMART" id="SM00849">
    <property type="entry name" value="Lactamase_B"/>
    <property type="match status" value="1"/>
</dbReference>
<dbReference type="Gene3D" id="1.25.40.880">
    <property type="entry name" value="Alkyl sulfatase, dimerisation domain"/>
    <property type="match status" value="1"/>
</dbReference>
<sequence length="441" mass="48163">MADLIALSTKVVDAGRADEPVNRTTGELSEIADGLAMVESFSHVVTWNSGDGIVCFDTSHVNTGEQVVNSIRQWSSDPFSALVYTHGHADHVGGSVAFGANAAALGHQAPRVIGHKNVQRRFDRYRYTNDWNVAINARQFGGIRGDLNSIMNDLRPASGGPRLSNFIPENTLDTTDVVDKFASMKFGDTTVEFHHGKGETDDHLWSWFPEKKWVATGDFVIWNFPNAGNPQKVQRFPIEWAAALRAIIAKEPELLLPAHGLPIAGKERIARVLDEIASALEYLVKSTVDMMNAGETLNTIIHSVKVPEATLGKPYLRPLYDEPEFVVRGIWRQFGGWWDGTPSSLKPATDVSLGTELATLAGGAEVLMARAKELAASGDLRLACHLADFAGWAAPDEPNIHRDRAEVYEARRKSESSLMAKGIFRGAARESEAVIKAALGE</sequence>
<dbReference type="GO" id="GO:0046983">
    <property type="term" value="F:protein dimerization activity"/>
    <property type="evidence" value="ECO:0007669"/>
    <property type="project" value="InterPro"/>
</dbReference>
<dbReference type="SUPFAM" id="SSF56281">
    <property type="entry name" value="Metallo-hydrolase/oxidoreductase"/>
    <property type="match status" value="1"/>
</dbReference>
<dbReference type="InterPro" id="IPR052195">
    <property type="entry name" value="Bact_Alkyl/Aryl-Sulfatase"/>
</dbReference>
<dbReference type="Pfam" id="PF14863">
    <property type="entry name" value="Alkyl_sulf_dimr"/>
    <property type="match status" value="1"/>
</dbReference>
<dbReference type="PANTHER" id="PTHR43223:SF2">
    <property type="entry name" value="METALLO-BETA-LACTAMASE DOMAIN-CONTAINING PROTEIN"/>
    <property type="match status" value="1"/>
</dbReference>
<dbReference type="EMBL" id="CAEZUX010000056">
    <property type="protein sequence ID" value="CAB4614424.1"/>
    <property type="molecule type" value="Genomic_DNA"/>
</dbReference>